<dbReference type="SUPFAM" id="SSF53448">
    <property type="entry name" value="Nucleotide-diphospho-sugar transferases"/>
    <property type="match status" value="1"/>
</dbReference>
<dbReference type="Gene3D" id="3.90.550.10">
    <property type="entry name" value="Spore Coat Polysaccharide Biosynthesis Protein SpsA, Chain A"/>
    <property type="match status" value="1"/>
</dbReference>
<dbReference type="RefSeq" id="WP_005205822.1">
    <property type="nucleotide sequence ID" value="NZ_BAFC01000059.1"/>
</dbReference>
<feature type="domain" description="MobA-like NTP transferase" evidence="1">
    <location>
        <begin position="22"/>
        <end position="179"/>
    </location>
</feature>
<dbReference type="Proteomes" id="UP000005845">
    <property type="component" value="Unassembled WGS sequence"/>
</dbReference>
<dbReference type="AlphaFoldDB" id="H5U0I2"/>
<proteinExistence type="predicted"/>
<dbReference type="PANTHER" id="PTHR43777:SF1">
    <property type="entry name" value="MOLYBDENUM COFACTOR CYTIDYLYLTRANSFERASE"/>
    <property type="match status" value="1"/>
</dbReference>
<dbReference type="GO" id="GO:0016779">
    <property type="term" value="F:nucleotidyltransferase activity"/>
    <property type="evidence" value="ECO:0007669"/>
    <property type="project" value="UniProtKB-ARBA"/>
</dbReference>
<organism evidence="2 3">
    <name type="scientific">Gordonia sputi NBRC 100414</name>
    <dbReference type="NCBI Taxonomy" id="1089453"/>
    <lineage>
        <taxon>Bacteria</taxon>
        <taxon>Bacillati</taxon>
        <taxon>Actinomycetota</taxon>
        <taxon>Actinomycetes</taxon>
        <taxon>Mycobacteriales</taxon>
        <taxon>Gordoniaceae</taxon>
        <taxon>Gordonia</taxon>
    </lineage>
</organism>
<dbReference type="eggNOG" id="COG2068">
    <property type="taxonomic scope" value="Bacteria"/>
</dbReference>
<name>H5U0I2_9ACTN</name>
<evidence type="ECO:0000313" key="3">
    <source>
        <dbReference type="Proteomes" id="UP000005845"/>
    </source>
</evidence>
<reference evidence="2 3" key="1">
    <citation type="submission" date="2012-02" db="EMBL/GenBank/DDBJ databases">
        <title>Whole genome shotgun sequence of Gordonia sputi NBRC 100414.</title>
        <authorList>
            <person name="Yoshida I."/>
            <person name="Hosoyama A."/>
            <person name="Tsuchikane K."/>
            <person name="Katsumata H."/>
            <person name="Yamazaki S."/>
            <person name="Fujita N."/>
        </authorList>
    </citation>
    <scope>NUCLEOTIDE SEQUENCE [LARGE SCALE GENOMIC DNA]</scope>
    <source>
        <strain evidence="2 3">NBRC 100414</strain>
    </source>
</reference>
<dbReference type="InterPro" id="IPR029044">
    <property type="entry name" value="Nucleotide-diphossugar_trans"/>
</dbReference>
<sequence>MNIARLDDTGRSDGVGSDPVVGVVLAAGAGRRYGMPKILAAQGDWLNTAVSALADGGCDDVAVTMGAAVVEAPDGAATINVGNWADGLSASVRAALGWAHARENVAGVVLHVVDMPDVGADVVARVLRQAGSRRDAVVRPRYRDVPGHPVYLGADHLAGVLDSLNGDVGAAAYLRAHADIVEMVECGDLASGRDIDEP</sequence>
<evidence type="ECO:0000259" key="1">
    <source>
        <dbReference type="Pfam" id="PF12804"/>
    </source>
</evidence>
<accession>H5U0I2</accession>
<keyword evidence="3" id="KW-1185">Reference proteome</keyword>
<dbReference type="PANTHER" id="PTHR43777">
    <property type="entry name" value="MOLYBDENUM COFACTOR CYTIDYLYLTRANSFERASE"/>
    <property type="match status" value="1"/>
</dbReference>
<dbReference type="EMBL" id="BAFC01000059">
    <property type="protein sequence ID" value="GAB39240.1"/>
    <property type="molecule type" value="Genomic_DNA"/>
</dbReference>
<gene>
    <name evidence="2" type="ORF">GOSPT_059_01020</name>
</gene>
<dbReference type="InterPro" id="IPR025877">
    <property type="entry name" value="MobA-like_NTP_Trfase"/>
</dbReference>
<protein>
    <recommendedName>
        <fullName evidence="1">MobA-like NTP transferase domain-containing protein</fullName>
    </recommendedName>
</protein>
<dbReference type="Pfam" id="PF12804">
    <property type="entry name" value="NTP_transf_3"/>
    <property type="match status" value="1"/>
</dbReference>
<evidence type="ECO:0000313" key="2">
    <source>
        <dbReference type="EMBL" id="GAB39240.1"/>
    </source>
</evidence>
<comment type="caution">
    <text evidence="2">The sequence shown here is derived from an EMBL/GenBank/DDBJ whole genome shotgun (WGS) entry which is preliminary data.</text>
</comment>